<keyword evidence="12" id="KW-1185">Reference proteome</keyword>
<dbReference type="PROSITE" id="PS51892">
    <property type="entry name" value="SUBTILASE"/>
    <property type="match status" value="1"/>
</dbReference>
<dbReference type="CDD" id="cd02120">
    <property type="entry name" value="PA_subtilisin_like"/>
    <property type="match status" value="1"/>
</dbReference>
<dbReference type="PANTHER" id="PTHR10795">
    <property type="entry name" value="PROPROTEIN CONVERTASE SUBTILISIN/KEXIN"/>
    <property type="match status" value="1"/>
</dbReference>
<organism evidence="11 12">
    <name type="scientific">Panicum virgatum</name>
    <name type="common">Blackwell switchgrass</name>
    <dbReference type="NCBI Taxonomy" id="38727"/>
    <lineage>
        <taxon>Eukaryota</taxon>
        <taxon>Viridiplantae</taxon>
        <taxon>Streptophyta</taxon>
        <taxon>Embryophyta</taxon>
        <taxon>Tracheophyta</taxon>
        <taxon>Spermatophyta</taxon>
        <taxon>Magnoliopsida</taxon>
        <taxon>Liliopsida</taxon>
        <taxon>Poales</taxon>
        <taxon>Poaceae</taxon>
        <taxon>PACMAD clade</taxon>
        <taxon>Panicoideae</taxon>
        <taxon>Panicodae</taxon>
        <taxon>Paniceae</taxon>
        <taxon>Panicinae</taxon>
        <taxon>Panicum</taxon>
        <taxon>Panicum sect. Hiantes</taxon>
    </lineage>
</organism>
<evidence type="ECO:0000259" key="9">
    <source>
        <dbReference type="Pfam" id="PF00082"/>
    </source>
</evidence>
<evidence type="ECO:0000256" key="6">
    <source>
        <dbReference type="PIRSR" id="PIRSR615500-1"/>
    </source>
</evidence>
<comment type="similarity">
    <text evidence="1 7">Belongs to the peptidase S8 family.</text>
</comment>
<dbReference type="InterPro" id="IPR037045">
    <property type="entry name" value="S8pro/Inhibitor_I9_sf"/>
</dbReference>
<dbReference type="InterPro" id="IPR000209">
    <property type="entry name" value="Peptidase_S8/S53_dom"/>
</dbReference>
<feature type="signal peptide" evidence="8">
    <location>
        <begin position="1"/>
        <end position="25"/>
    </location>
</feature>
<keyword evidence="4 7" id="KW-0378">Hydrolase</keyword>
<feature type="active site" description="Charge relay system" evidence="6 7">
    <location>
        <position position="253"/>
    </location>
</feature>
<dbReference type="SUPFAM" id="SSF52743">
    <property type="entry name" value="Subtilisin-like"/>
    <property type="match status" value="1"/>
</dbReference>
<dbReference type="Pfam" id="PF17766">
    <property type="entry name" value="fn3_6"/>
    <property type="match status" value="1"/>
</dbReference>
<dbReference type="InterPro" id="IPR041469">
    <property type="entry name" value="Subtilisin-like_FN3"/>
</dbReference>
<feature type="active site" description="Charge relay system" evidence="6 7">
    <location>
        <position position="195"/>
    </location>
</feature>
<dbReference type="GO" id="GO:0006508">
    <property type="term" value="P:proteolysis"/>
    <property type="evidence" value="ECO:0007669"/>
    <property type="project" value="UniProtKB-KW"/>
</dbReference>
<dbReference type="InterPro" id="IPR015500">
    <property type="entry name" value="Peptidase_S8_subtilisin-rel"/>
</dbReference>
<dbReference type="Proteomes" id="UP000823388">
    <property type="component" value="Chromosome 1N"/>
</dbReference>
<evidence type="ECO:0000313" key="11">
    <source>
        <dbReference type="EMBL" id="KAG2649041.1"/>
    </source>
</evidence>
<dbReference type="AlphaFoldDB" id="A0A8T0WHK3"/>
<dbReference type="Gene3D" id="3.50.30.30">
    <property type="match status" value="1"/>
</dbReference>
<reference evidence="11" key="1">
    <citation type="submission" date="2020-05" db="EMBL/GenBank/DDBJ databases">
        <title>WGS assembly of Panicum virgatum.</title>
        <authorList>
            <person name="Lovell J.T."/>
            <person name="Jenkins J."/>
            <person name="Shu S."/>
            <person name="Juenger T.E."/>
            <person name="Schmutz J."/>
        </authorList>
    </citation>
    <scope>NUCLEOTIDE SEQUENCE</scope>
    <source>
        <strain evidence="11">AP13</strain>
    </source>
</reference>
<evidence type="ECO:0000256" key="4">
    <source>
        <dbReference type="ARBA" id="ARBA00022801"/>
    </source>
</evidence>
<keyword evidence="5 7" id="KW-0720">Serine protease</keyword>
<protein>
    <submittedName>
        <fullName evidence="11">Uncharacterized protein</fullName>
    </submittedName>
</protein>
<feature type="chain" id="PRO_5035876326" evidence="8">
    <location>
        <begin position="26"/>
        <end position="775"/>
    </location>
</feature>
<dbReference type="EMBL" id="CM029038">
    <property type="protein sequence ID" value="KAG2649041.1"/>
    <property type="molecule type" value="Genomic_DNA"/>
</dbReference>
<dbReference type="Gene3D" id="3.40.50.200">
    <property type="entry name" value="Peptidase S8/S53 domain"/>
    <property type="match status" value="1"/>
</dbReference>
<evidence type="ECO:0000256" key="5">
    <source>
        <dbReference type="ARBA" id="ARBA00022825"/>
    </source>
</evidence>
<dbReference type="PROSITE" id="PS00138">
    <property type="entry name" value="SUBTILASE_SER"/>
    <property type="match status" value="1"/>
</dbReference>
<dbReference type="GO" id="GO:0004252">
    <property type="term" value="F:serine-type endopeptidase activity"/>
    <property type="evidence" value="ECO:0007669"/>
    <property type="project" value="UniProtKB-UniRule"/>
</dbReference>
<keyword evidence="3 8" id="KW-0732">Signal</keyword>
<evidence type="ECO:0000256" key="3">
    <source>
        <dbReference type="ARBA" id="ARBA00022729"/>
    </source>
</evidence>
<dbReference type="Gene3D" id="3.30.70.80">
    <property type="entry name" value="Peptidase S8 propeptide/proteinase inhibitor I9"/>
    <property type="match status" value="1"/>
</dbReference>
<dbReference type="Gene3D" id="2.60.40.2310">
    <property type="match status" value="1"/>
</dbReference>
<proteinExistence type="inferred from homology"/>
<feature type="active site" description="Charge relay system" evidence="6 7">
    <location>
        <position position="558"/>
    </location>
</feature>
<dbReference type="PRINTS" id="PR00723">
    <property type="entry name" value="SUBTILISIN"/>
</dbReference>
<evidence type="ECO:0000256" key="7">
    <source>
        <dbReference type="PROSITE-ProRule" id="PRU01240"/>
    </source>
</evidence>
<feature type="domain" description="Subtilisin-like protease fibronectin type-III" evidence="10">
    <location>
        <begin position="667"/>
        <end position="768"/>
    </location>
</feature>
<accession>A0A8T0WHK3</accession>
<evidence type="ECO:0000256" key="8">
    <source>
        <dbReference type="SAM" id="SignalP"/>
    </source>
</evidence>
<dbReference type="InterPro" id="IPR045051">
    <property type="entry name" value="SBT"/>
</dbReference>
<evidence type="ECO:0000256" key="2">
    <source>
        <dbReference type="ARBA" id="ARBA00022670"/>
    </source>
</evidence>
<dbReference type="InterPro" id="IPR023828">
    <property type="entry name" value="Peptidase_S8_Ser-AS"/>
</dbReference>
<evidence type="ECO:0000313" key="12">
    <source>
        <dbReference type="Proteomes" id="UP000823388"/>
    </source>
</evidence>
<evidence type="ECO:0000256" key="1">
    <source>
        <dbReference type="ARBA" id="ARBA00011073"/>
    </source>
</evidence>
<comment type="caution">
    <text evidence="11">The sequence shown here is derived from an EMBL/GenBank/DDBJ whole genome shotgun (WGS) entry which is preliminary data.</text>
</comment>
<dbReference type="InterPro" id="IPR036852">
    <property type="entry name" value="Peptidase_S8/S53_dom_sf"/>
</dbReference>
<sequence>MATRTSPPLLLLLAALSVLFCHAAAVHNPAGGGARVAAAAGPGDDTTKVYVVFTERQPGTAELPEAEAGAAIAAFHHDMIGGVLDADSSSAPDRVVYHYSRSLRGFAARLTDDEKNRLASPLLPLLSREDTVAAFIGFIQPTDINIDTVPRHCRGPPKVVYRPQTTRSWDFLGVPRHNDPTRLKFENDVIIGMVDSGIWLDSESFSDEGHPPPPAKWKGVCSKNFTSCNNKIIGARSYYGGNTTLSVLDREGHGTHTASTATGRAVAGASLGGLAGGTARGAVPGARLAVYKDILAAFDDAIADGVDVISASLGSVFAQEYAADTMAVGAFHAVRRGVVVSVSAGNSGPMLGSVSNVAPWTISVAATLTDRRIISELVLGNGRRVVGSAITVFPNLGKPSLLVDPGGCDHEQLDGKRYKGAVLLCGMAIDISSEAISLTGADGAIVYMFGDEDKDTAFSFAVPAVIVMEEFDHIIDYNNSTSHPMVTVKKSVTVKNAAAPSVVEFSSRGPNRATYGVLKPDIGAPGVDILAAWTPEATLSGSEVDSRRTKYNIISGTSMACPHVTGAAAYVKSVHPGWSHAAVQSVLMTTATPMGSGEPEAELAYGAGQVDPVRARYPGLVYDAAEDDYVGFLCAQGYNSSQLAAMTGRRASAAACSAEARASAVGDLNYPSIAVPVLNYGVGFAAEFPRTVTNVGPADSVYRATVTTVPGIDVAVTPDELAFSASTKKLSFKVRVSGTLLPANGTLGASASVVWSDGRHHVGSPIYVFHHKHVM</sequence>
<gene>
    <name evidence="11" type="ORF">PVAP13_1NG082650</name>
</gene>
<feature type="domain" description="Peptidase S8/S53" evidence="9">
    <location>
        <begin position="187"/>
        <end position="608"/>
    </location>
</feature>
<keyword evidence="2 7" id="KW-0645">Protease</keyword>
<name>A0A8T0WHK3_PANVG</name>
<dbReference type="Pfam" id="PF00082">
    <property type="entry name" value="Peptidase_S8"/>
    <property type="match status" value="1"/>
</dbReference>
<evidence type="ECO:0000259" key="10">
    <source>
        <dbReference type="Pfam" id="PF17766"/>
    </source>
</evidence>